<dbReference type="InterPro" id="IPR003439">
    <property type="entry name" value="ABC_transporter-like_ATP-bd"/>
</dbReference>
<dbReference type="Proteomes" id="UP001196509">
    <property type="component" value="Unassembled WGS sequence"/>
</dbReference>
<dbReference type="InterPro" id="IPR015853">
    <property type="entry name" value="ABC_transpr_FbpC"/>
</dbReference>
<dbReference type="PROSITE" id="PS50893">
    <property type="entry name" value="ABC_TRANSPORTER_2"/>
    <property type="match status" value="1"/>
</dbReference>
<dbReference type="AlphaFoldDB" id="A0AAE3D3D1"/>
<protein>
    <submittedName>
        <fullName evidence="10">ABC transporter ATP-binding protein</fullName>
    </submittedName>
</protein>
<gene>
    <name evidence="10" type="ORF">K1W69_20240</name>
</gene>
<feature type="domain" description="ABC transporter" evidence="9">
    <location>
        <begin position="3"/>
        <end position="233"/>
    </location>
</feature>
<dbReference type="Pfam" id="PF00005">
    <property type="entry name" value="ABC_tran"/>
    <property type="match status" value="1"/>
</dbReference>
<dbReference type="InterPro" id="IPR047641">
    <property type="entry name" value="ABC_transpr_MalK/UgpC-like"/>
</dbReference>
<dbReference type="InterPro" id="IPR027417">
    <property type="entry name" value="P-loop_NTPase"/>
</dbReference>
<name>A0AAE3D3D1_9HYPH</name>
<evidence type="ECO:0000256" key="3">
    <source>
        <dbReference type="ARBA" id="ARBA00022448"/>
    </source>
</evidence>
<keyword evidence="4" id="KW-1003">Cell membrane</keyword>
<evidence type="ECO:0000313" key="10">
    <source>
        <dbReference type="EMBL" id="MBW8639533.1"/>
    </source>
</evidence>
<evidence type="ECO:0000256" key="6">
    <source>
        <dbReference type="ARBA" id="ARBA00022840"/>
    </source>
</evidence>
<keyword evidence="5" id="KW-0547">Nucleotide-binding</keyword>
<dbReference type="PANTHER" id="PTHR43875:SF15">
    <property type="entry name" value="TREHALOSE IMPORT ATP-BINDING PROTEIN SUGC"/>
    <property type="match status" value="1"/>
</dbReference>
<reference evidence="10" key="1">
    <citation type="submission" date="2021-08" db="EMBL/GenBank/DDBJ databases">
        <title>Hoeflea bacterium WL0058 sp. nov., isolated from the sediment.</title>
        <authorList>
            <person name="Wang L."/>
            <person name="Zhang D."/>
        </authorList>
    </citation>
    <scope>NUCLEOTIDE SEQUENCE</scope>
    <source>
        <strain evidence="10">WL0058</strain>
    </source>
</reference>
<comment type="similarity">
    <text evidence="2">Belongs to the ABC transporter superfamily.</text>
</comment>
<keyword evidence="11" id="KW-1185">Reference proteome</keyword>
<organism evidence="10 11">
    <name type="scientific">Flavimaribacter sediminis</name>
    <dbReference type="NCBI Taxonomy" id="2865987"/>
    <lineage>
        <taxon>Bacteria</taxon>
        <taxon>Pseudomonadati</taxon>
        <taxon>Pseudomonadota</taxon>
        <taxon>Alphaproteobacteria</taxon>
        <taxon>Hyphomicrobiales</taxon>
        <taxon>Rhizobiaceae</taxon>
        <taxon>Flavimaribacter</taxon>
    </lineage>
</organism>
<dbReference type="InterPro" id="IPR012340">
    <property type="entry name" value="NA-bd_OB-fold"/>
</dbReference>
<dbReference type="EMBL" id="JAICBX010000004">
    <property type="protein sequence ID" value="MBW8639533.1"/>
    <property type="molecule type" value="Genomic_DNA"/>
</dbReference>
<accession>A0AAE3D3D1</accession>
<dbReference type="SMART" id="SM00382">
    <property type="entry name" value="AAA"/>
    <property type="match status" value="1"/>
</dbReference>
<dbReference type="InterPro" id="IPR008995">
    <property type="entry name" value="Mo/tungstate-bd_C_term_dom"/>
</dbReference>
<dbReference type="CDD" id="cd03259">
    <property type="entry name" value="ABC_Carb_Solutes_like"/>
    <property type="match status" value="1"/>
</dbReference>
<keyword evidence="8" id="KW-0472">Membrane</keyword>
<dbReference type="GO" id="GO:0016887">
    <property type="term" value="F:ATP hydrolysis activity"/>
    <property type="evidence" value="ECO:0007669"/>
    <property type="project" value="InterPro"/>
</dbReference>
<keyword evidence="3" id="KW-0813">Transport</keyword>
<evidence type="ECO:0000259" key="9">
    <source>
        <dbReference type="PROSITE" id="PS50893"/>
    </source>
</evidence>
<dbReference type="SUPFAM" id="SSF52540">
    <property type="entry name" value="P-loop containing nucleoside triphosphate hydrolases"/>
    <property type="match status" value="1"/>
</dbReference>
<evidence type="ECO:0000256" key="2">
    <source>
        <dbReference type="ARBA" id="ARBA00005417"/>
    </source>
</evidence>
<dbReference type="Gene3D" id="3.40.50.300">
    <property type="entry name" value="P-loop containing nucleotide triphosphate hydrolases"/>
    <property type="match status" value="1"/>
</dbReference>
<dbReference type="RefSeq" id="WP_220230258.1">
    <property type="nucleotide sequence ID" value="NZ_JAICBX010000004.1"/>
</dbReference>
<comment type="caution">
    <text evidence="10">The sequence shown here is derived from an EMBL/GenBank/DDBJ whole genome shotgun (WGS) entry which is preliminary data.</text>
</comment>
<dbReference type="GO" id="GO:0005524">
    <property type="term" value="F:ATP binding"/>
    <property type="evidence" value="ECO:0007669"/>
    <property type="project" value="UniProtKB-KW"/>
</dbReference>
<dbReference type="GO" id="GO:0015408">
    <property type="term" value="F:ABC-type ferric iron transporter activity"/>
    <property type="evidence" value="ECO:0007669"/>
    <property type="project" value="InterPro"/>
</dbReference>
<keyword evidence="7" id="KW-1278">Translocase</keyword>
<evidence type="ECO:0000256" key="1">
    <source>
        <dbReference type="ARBA" id="ARBA00004417"/>
    </source>
</evidence>
<sequence>MTLELRNVSKRVAGDDWIYPIDLVLESGRFNMLLGTTLAGKTTLMHLMAGLEKPTEGEIWFKGADVTGVPVQARNVSMVYQQFINYPNMSVFDNIASPLRVAGESRDEIKRRVGEMAELLRISAMLDRRPSELSGGQQQRTAMARALVKDSELILLDEPLANLDFKLREELRDELPRIFANRDCVIVYATTEPSEALLLGGFTAALDKGRLVDSGPTGSIYRHPANITSARVFSEPPMNTARVTKSGGRVTWTDGVSWPAGGDLPDGDYTFGIRPHYVLPFRKNENAVPIEGQIVVAELSGSESMVHFEVFGNDWVSLSHGVHPFETGATATLYAEPEHGMYFDADGRLVGATGLAG</sequence>
<dbReference type="SUPFAM" id="SSF50331">
    <property type="entry name" value="MOP-like"/>
    <property type="match status" value="1"/>
</dbReference>
<dbReference type="GO" id="GO:0055052">
    <property type="term" value="C:ATP-binding cassette (ABC) transporter complex, substrate-binding subunit-containing"/>
    <property type="evidence" value="ECO:0007669"/>
    <property type="project" value="TreeGrafter"/>
</dbReference>
<dbReference type="PANTHER" id="PTHR43875">
    <property type="entry name" value="MALTODEXTRIN IMPORT ATP-BINDING PROTEIN MSMX"/>
    <property type="match status" value="1"/>
</dbReference>
<evidence type="ECO:0000313" key="11">
    <source>
        <dbReference type="Proteomes" id="UP001196509"/>
    </source>
</evidence>
<evidence type="ECO:0000256" key="8">
    <source>
        <dbReference type="ARBA" id="ARBA00023136"/>
    </source>
</evidence>
<dbReference type="Gene3D" id="2.40.50.140">
    <property type="entry name" value="Nucleic acid-binding proteins"/>
    <property type="match status" value="1"/>
</dbReference>
<evidence type="ECO:0000256" key="4">
    <source>
        <dbReference type="ARBA" id="ARBA00022475"/>
    </source>
</evidence>
<comment type="subcellular location">
    <subcellularLocation>
        <location evidence="1">Cell inner membrane</location>
        <topology evidence="1">Peripheral membrane protein</topology>
    </subcellularLocation>
</comment>
<dbReference type="InterPro" id="IPR003593">
    <property type="entry name" value="AAA+_ATPase"/>
</dbReference>
<proteinExistence type="inferred from homology"/>
<evidence type="ECO:0000256" key="5">
    <source>
        <dbReference type="ARBA" id="ARBA00022741"/>
    </source>
</evidence>
<keyword evidence="6 10" id="KW-0067">ATP-binding</keyword>
<dbReference type="Gene3D" id="2.40.50.100">
    <property type="match status" value="1"/>
</dbReference>
<evidence type="ECO:0000256" key="7">
    <source>
        <dbReference type="ARBA" id="ARBA00022967"/>
    </source>
</evidence>